<dbReference type="EMBL" id="CP029210">
    <property type="protein sequence ID" value="AWI52759.1"/>
    <property type="molecule type" value="Genomic_DNA"/>
</dbReference>
<evidence type="ECO:0000313" key="1">
    <source>
        <dbReference type="EMBL" id="AWI52759.1"/>
    </source>
</evidence>
<name>A0A2U8FP22_9BURK</name>
<dbReference type="OrthoDB" id="8907991at2"/>
<evidence type="ECO:0000313" key="2">
    <source>
        <dbReference type="Proteomes" id="UP000244892"/>
    </source>
</evidence>
<dbReference type="KEGG" id="aon:DEH84_04470"/>
<protein>
    <submittedName>
        <fullName evidence="1">Uncharacterized protein</fullName>
    </submittedName>
</protein>
<dbReference type="RefSeq" id="WP_109035144.1">
    <property type="nucleotide sequence ID" value="NZ_CP029210.1"/>
</dbReference>
<sequence>MDKQLHRLDTLCARDPQGRLHTVHAFEHLVRLPVGSDPFGQWEPTGLVEFRLANGERLDMPEEGVFVAPGRDLRLTRVERAQQAA</sequence>
<gene>
    <name evidence="1" type="ORF">DEH84_04470</name>
</gene>
<keyword evidence="2" id="KW-1185">Reference proteome</keyword>
<reference evidence="1 2" key="1">
    <citation type="submission" date="2018-05" db="EMBL/GenBank/DDBJ databases">
        <title>complete genome sequence of Aquabacterium olei NBRC 110486.</title>
        <authorList>
            <person name="Tang B."/>
            <person name="Chang J."/>
            <person name="Zhang L."/>
            <person name="Yang H."/>
        </authorList>
    </citation>
    <scope>NUCLEOTIDE SEQUENCE [LARGE SCALE GENOMIC DNA]</scope>
    <source>
        <strain evidence="1 2">NBRC 110486</strain>
    </source>
</reference>
<proteinExistence type="predicted"/>
<organism evidence="1 2">
    <name type="scientific">Aquabacterium olei</name>
    <dbReference type="NCBI Taxonomy" id="1296669"/>
    <lineage>
        <taxon>Bacteria</taxon>
        <taxon>Pseudomonadati</taxon>
        <taxon>Pseudomonadota</taxon>
        <taxon>Betaproteobacteria</taxon>
        <taxon>Burkholderiales</taxon>
        <taxon>Aquabacterium</taxon>
    </lineage>
</organism>
<dbReference type="Proteomes" id="UP000244892">
    <property type="component" value="Chromosome"/>
</dbReference>
<accession>A0A2U8FP22</accession>
<dbReference type="AlphaFoldDB" id="A0A2U8FP22"/>